<dbReference type="GeneID" id="105159738"/>
<dbReference type="PANTHER" id="PTHR31350">
    <property type="entry name" value="SI:DKEY-261L7.2"/>
    <property type="match status" value="1"/>
</dbReference>
<dbReference type="KEGG" id="sind:105159738"/>
<dbReference type="PANTHER" id="PTHR31350:SF30">
    <property type="entry name" value="TRANSGLUTAMINASE FAMILY PROTEIN"/>
    <property type="match status" value="1"/>
</dbReference>
<gene>
    <name evidence="3" type="primary">LOC105159738</name>
</gene>
<accession>A0A6I9SX12</accession>
<name>A0A6I9SX12_SESIN</name>
<dbReference type="InParanoid" id="A0A6I9SX12"/>
<evidence type="ECO:0000313" key="3">
    <source>
        <dbReference type="RefSeq" id="XP_011075224.1"/>
    </source>
</evidence>
<dbReference type="FunCoup" id="A0A6I9SX12">
    <property type="interactions" value="20"/>
</dbReference>
<evidence type="ECO:0000313" key="2">
    <source>
        <dbReference type="Proteomes" id="UP000504604"/>
    </source>
</evidence>
<dbReference type="RefSeq" id="XP_011075224.1">
    <property type="nucleotide sequence ID" value="XM_011076922.2"/>
</dbReference>
<keyword evidence="2" id="KW-1185">Reference proteome</keyword>
<dbReference type="Proteomes" id="UP000504604">
    <property type="component" value="Linkage group LG1"/>
</dbReference>
<reference evidence="3" key="2">
    <citation type="submission" date="2025-08" db="UniProtKB">
        <authorList>
            <consortium name="RefSeq"/>
        </authorList>
    </citation>
    <scope>IDENTIFICATION</scope>
</reference>
<reference evidence="2" key="1">
    <citation type="submission" date="2024-10" db="UniProtKB">
        <authorList>
            <consortium name="RefSeq"/>
        </authorList>
    </citation>
    <scope>NUCLEOTIDE SEQUENCE [LARGE SCALE GENOMIC DNA]</scope>
    <source>
        <strain evidence="2">cv. Zhongzhi No. 13</strain>
    </source>
</reference>
<organism evidence="2 3">
    <name type="scientific">Sesamum indicum</name>
    <name type="common">Oriental sesame</name>
    <name type="synonym">Sesamum orientale</name>
    <dbReference type="NCBI Taxonomy" id="4182"/>
    <lineage>
        <taxon>Eukaryota</taxon>
        <taxon>Viridiplantae</taxon>
        <taxon>Streptophyta</taxon>
        <taxon>Embryophyta</taxon>
        <taxon>Tracheophyta</taxon>
        <taxon>Spermatophyta</taxon>
        <taxon>Magnoliopsida</taxon>
        <taxon>eudicotyledons</taxon>
        <taxon>Gunneridae</taxon>
        <taxon>Pentapetalae</taxon>
        <taxon>asterids</taxon>
        <taxon>lamiids</taxon>
        <taxon>Lamiales</taxon>
        <taxon>Pedaliaceae</taxon>
        <taxon>Sesamum</taxon>
    </lineage>
</organism>
<dbReference type="AlphaFoldDB" id="A0A6I9SX12"/>
<evidence type="ECO:0000259" key="1">
    <source>
        <dbReference type="Pfam" id="PF13369"/>
    </source>
</evidence>
<dbReference type="InterPro" id="IPR032698">
    <property type="entry name" value="SirB1_N"/>
</dbReference>
<dbReference type="OrthoDB" id="28868at2759"/>
<dbReference type="Gramene" id="SIN_1013804.t">
    <property type="protein sequence ID" value="SIN_1013804.t"/>
    <property type="gene ID" value="SIN_1013804"/>
</dbReference>
<sequence length="456" mass="50999">MLCVSLPGLSNQQMTMMMAAGIGASSTAMAMKPLATCGRYDFDGRGGCWSDCGKGRRNYVVDAATGNASSALTEYSKKSRADFYKEVLEAARDKFTREISFQSKDKDISLAKTLLYVAAEDEAFLAFNGEMDARSIRNERKDTLSLEDAQEWGCVETMPMAGKNINEWLAELDAIAKEVEAELVPREIGCDLVEVLDAVNKVLFETRGFERLPVLVDSKCSYLHSVLSSGRASAILLSVIYIEVCRRLNLTIVGSRVGEDFLIWPLTGNPEELFKVTSGHSLFGVVNGKCVDDPRSRASDITSNSLLGLDIATNRDIIGIALANLIRLHWKRASRTNYGLMLTSPLRSFNKYDEKFNKNSGSNTPLLRRQELRLAIMASERLLILQPHNWALRRDYGMMLYYDREYEAAVQELSICMAFAPEDEAEVLEPFVEKLHLMRLETSWKSFGQKGRLTVP</sequence>
<feature type="domain" description="Protein SirB1 N-terminal" evidence="1">
    <location>
        <begin position="167"/>
        <end position="319"/>
    </location>
</feature>
<protein>
    <submittedName>
        <fullName evidence="3">Uncharacterized protein LOC105159738</fullName>
    </submittedName>
</protein>
<dbReference type="Pfam" id="PF13369">
    <property type="entry name" value="Transglut_core2"/>
    <property type="match status" value="1"/>
</dbReference>
<proteinExistence type="predicted"/>